<organism evidence="2 3">
    <name type="scientific">Hyphococcus aureus</name>
    <dbReference type="NCBI Taxonomy" id="2666033"/>
    <lineage>
        <taxon>Bacteria</taxon>
        <taxon>Pseudomonadati</taxon>
        <taxon>Pseudomonadota</taxon>
        <taxon>Alphaproteobacteria</taxon>
        <taxon>Parvularculales</taxon>
        <taxon>Parvularculaceae</taxon>
        <taxon>Hyphococcus</taxon>
    </lineage>
</organism>
<dbReference type="Pfam" id="PF13088">
    <property type="entry name" value="BNR_2"/>
    <property type="match status" value="1"/>
</dbReference>
<dbReference type="PANTHER" id="PTHR38792">
    <property type="entry name" value="BNR/ASP-BOX REPEAT DOMAIN PROTEIN (AFU_ORTHOLOGUE AFUA_7G06430)-RELATED"/>
    <property type="match status" value="1"/>
</dbReference>
<proteinExistence type="predicted"/>
<evidence type="ECO:0000313" key="3">
    <source>
        <dbReference type="Proteomes" id="UP001596116"/>
    </source>
</evidence>
<protein>
    <submittedName>
        <fullName evidence="2">Sialidase family protein</fullName>
        <ecNumber evidence="2">3.2.1.-</ecNumber>
    </submittedName>
</protein>
<dbReference type="EMBL" id="JBHPON010000001">
    <property type="protein sequence ID" value="MFC6034618.1"/>
    <property type="molecule type" value="Genomic_DNA"/>
</dbReference>
<keyword evidence="2" id="KW-0326">Glycosidase</keyword>
<dbReference type="InterPro" id="IPR011040">
    <property type="entry name" value="Sialidase"/>
</dbReference>
<keyword evidence="3" id="KW-1185">Reference proteome</keyword>
<dbReference type="EC" id="3.2.1.-" evidence="2"/>
<reference evidence="2 3" key="1">
    <citation type="submission" date="2024-09" db="EMBL/GenBank/DDBJ databases">
        <authorList>
            <person name="Zhang Z.-H."/>
        </authorList>
    </citation>
    <scope>NUCLEOTIDE SEQUENCE [LARGE SCALE GENOMIC DNA]</scope>
    <source>
        <strain evidence="2 3">HHTR114</strain>
    </source>
</reference>
<keyword evidence="2" id="KW-0378">Hydrolase</keyword>
<dbReference type="CDD" id="cd15482">
    <property type="entry name" value="Sialidase_non-viral"/>
    <property type="match status" value="1"/>
</dbReference>
<dbReference type="PANTHER" id="PTHR38792:SF3">
    <property type="entry name" value="BNR_ASP-BOX REPEAT DOMAIN PROTEIN (AFU_ORTHOLOGUE AFUA_7G06430)-RELATED"/>
    <property type="match status" value="1"/>
</dbReference>
<evidence type="ECO:0000313" key="2">
    <source>
        <dbReference type="EMBL" id="MFC6034618.1"/>
    </source>
</evidence>
<sequence length="414" mass="46018">MIERRNVLISGIVGAGLAASPAVAKKSAVIKTYQAPRGAKDVDHAVVYRREDEFCSWPYTMGFWETANGDFLQSFLSLTVVYDDPNNINHDNLASRATDRRMVTVRSTDRGRTWNGDNPIINMLDRGNNGTTGPIEDWGPVNYLDKNVLISNFGQNFGKPDARTYIQISKDSGDTWSPKSFLPLDGLSSLTGLNSYLVRPDGRCLLFLFESADDGWNRRPLVYGSVDGGTEFRFMSMITPQHDPKGEAAGDWKTSHAFGGHRWFYPRAINLPNGRILCILRCQRDPRGTMWSEIYQSDDGGRTWGFLSRVNDWGAPGSLVRMSDGRLVVVYGYRLPNSGIRAVVSEDEGKTWGSEIIVRDDGGSWDVGYPNAFEVEPGKIGAIYYFNSKNDPMQVVGGSKGGVRHIARSIFTVD</sequence>
<dbReference type="InterPro" id="IPR036278">
    <property type="entry name" value="Sialidase_sf"/>
</dbReference>
<dbReference type="GO" id="GO:0016798">
    <property type="term" value="F:hydrolase activity, acting on glycosyl bonds"/>
    <property type="evidence" value="ECO:0007669"/>
    <property type="project" value="UniProtKB-KW"/>
</dbReference>
<dbReference type="RefSeq" id="WP_379880045.1">
    <property type="nucleotide sequence ID" value="NZ_JBHPON010000001.1"/>
</dbReference>
<evidence type="ECO:0000259" key="1">
    <source>
        <dbReference type="Pfam" id="PF13088"/>
    </source>
</evidence>
<name>A0ABW1KRL7_9PROT</name>
<gene>
    <name evidence="2" type="ORF">ACFMB1_03630</name>
</gene>
<dbReference type="SUPFAM" id="SSF50939">
    <property type="entry name" value="Sialidases"/>
    <property type="match status" value="1"/>
</dbReference>
<dbReference type="Gene3D" id="2.120.10.10">
    <property type="match status" value="1"/>
</dbReference>
<comment type="caution">
    <text evidence="2">The sequence shown here is derived from an EMBL/GenBank/DDBJ whole genome shotgun (WGS) entry which is preliminary data.</text>
</comment>
<accession>A0ABW1KRL7</accession>
<dbReference type="Proteomes" id="UP001596116">
    <property type="component" value="Unassembled WGS sequence"/>
</dbReference>
<feature type="domain" description="Sialidase" evidence="1">
    <location>
        <begin position="149"/>
        <end position="380"/>
    </location>
</feature>